<dbReference type="EMBL" id="MTPS01000135">
    <property type="protein sequence ID" value="ONG35176.1"/>
    <property type="molecule type" value="Genomic_DNA"/>
</dbReference>
<dbReference type="GO" id="GO:0046983">
    <property type="term" value="F:protein dimerization activity"/>
    <property type="evidence" value="ECO:0007669"/>
    <property type="project" value="InterPro"/>
</dbReference>
<dbReference type="Proteomes" id="UP000188967">
    <property type="component" value="Unassembled WGS sequence"/>
</dbReference>
<dbReference type="AlphaFoldDB" id="A0A1V2GGI1"/>
<dbReference type="RefSeq" id="WP_076795192.1">
    <property type="nucleotide sequence ID" value="NZ_JAKVSX010000045.1"/>
</dbReference>
<evidence type="ECO:0000256" key="1">
    <source>
        <dbReference type="SAM" id="Coils"/>
    </source>
</evidence>
<accession>A0A1V2GGI1</accession>
<evidence type="ECO:0000313" key="4">
    <source>
        <dbReference type="Proteomes" id="UP000188967"/>
    </source>
</evidence>
<gene>
    <name evidence="3" type="ORF">BXT93_09485</name>
</gene>
<reference evidence="3 4" key="1">
    <citation type="submission" date="2017-01" db="EMBL/GenBank/DDBJ databases">
        <title>Draft genome sequence of an E. coli strain isolated from human, in Amazon, Brazil.</title>
        <authorList>
            <person name="Moura Q."/>
            <person name="Fernandes M.R."/>
            <person name="Cerdeira L."/>
            <person name="Vianello M."/>
            <person name="Souza T.A."/>
            <person name="Ienne S."/>
            <person name="Lincopan N."/>
        </authorList>
    </citation>
    <scope>NUCLEOTIDE SEQUENCE [LARGE SCALE GENOMIC DNA]</scope>
    <source>
        <strain evidence="3 4">ICBEcBL-II-13</strain>
    </source>
</reference>
<feature type="coiled-coil region" evidence="1">
    <location>
        <begin position="42"/>
        <end position="69"/>
    </location>
</feature>
<proteinExistence type="predicted"/>
<keyword evidence="1" id="KW-0175">Coiled coil</keyword>
<name>A0A1V2GGI1_ECOLX</name>
<dbReference type="Pfam" id="PF22470">
    <property type="entry name" value="Histone_HNS_N"/>
    <property type="match status" value="1"/>
</dbReference>
<organism evidence="3 4">
    <name type="scientific">Escherichia coli</name>
    <dbReference type="NCBI Taxonomy" id="562"/>
    <lineage>
        <taxon>Bacteria</taxon>
        <taxon>Pseudomonadati</taxon>
        <taxon>Pseudomonadota</taxon>
        <taxon>Gammaproteobacteria</taxon>
        <taxon>Enterobacterales</taxon>
        <taxon>Enterobacteriaceae</taxon>
        <taxon>Escherichia</taxon>
    </lineage>
</organism>
<feature type="domain" description="DNA-binding protein H-NS-like N-terminal" evidence="2">
    <location>
        <begin position="13"/>
        <end position="86"/>
    </location>
</feature>
<evidence type="ECO:0000313" key="3">
    <source>
        <dbReference type="EMBL" id="ONG35176.1"/>
    </source>
</evidence>
<dbReference type="InterPro" id="IPR054180">
    <property type="entry name" value="H-NS-like_N"/>
</dbReference>
<evidence type="ECO:0000259" key="2">
    <source>
        <dbReference type="Pfam" id="PF22470"/>
    </source>
</evidence>
<protein>
    <recommendedName>
        <fullName evidence="2">DNA-binding protein H-NS-like N-terminal domain-containing protein</fullName>
    </recommendedName>
</protein>
<dbReference type="Gene3D" id="1.10.287.1050">
    <property type="entry name" value="H-NS histone-like proteins"/>
    <property type="match status" value="1"/>
</dbReference>
<comment type="caution">
    <text evidence="3">The sequence shown here is derived from an EMBL/GenBank/DDBJ whole genome shotgun (WGS) entry which is preliminary data.</text>
</comment>
<dbReference type="InterPro" id="IPR027454">
    <property type="entry name" value="Histone_HNS_N"/>
</dbReference>
<sequence length="140" mass="16427">MNKKTPLTVNAVAEYLSSVTRRTAVFKKMDLRLLGIVRADLIRIIEIREEQLQEERLKEEERQEKIREHLTLLQQDGIEPDELLSNSRPKKRPSIGLMRTFRIKGKTVHYKGVGVYPRVLRDIIDNEGEDALQRYEITDK</sequence>